<protein>
    <submittedName>
        <fullName evidence="1">Uncharacterized protein</fullName>
    </submittedName>
</protein>
<accession>A0ABQ9HQN8</accession>
<reference evidence="1 2" key="1">
    <citation type="submission" date="2023-02" db="EMBL/GenBank/DDBJ databases">
        <title>LHISI_Scaffold_Assembly.</title>
        <authorList>
            <person name="Stuart O.P."/>
            <person name="Cleave R."/>
            <person name="Magrath M.J.L."/>
            <person name="Mikheyev A.S."/>
        </authorList>
    </citation>
    <scope>NUCLEOTIDE SEQUENCE [LARGE SCALE GENOMIC DNA]</scope>
    <source>
        <strain evidence="1">Daus_M_001</strain>
        <tissue evidence="1">Leg muscle</tissue>
    </source>
</reference>
<sequence>MRGYEQFWQKCLEEKPTHLEEPQLPRRRPIPKRLENPCDIIQFYRTLETCISREIMWICCDCCEHHHFKTRKDTIILSGQFGYRQV</sequence>
<dbReference type="Proteomes" id="UP001159363">
    <property type="component" value="Chromosome X"/>
</dbReference>
<proteinExistence type="predicted"/>
<evidence type="ECO:0000313" key="1">
    <source>
        <dbReference type="EMBL" id="KAJ8886465.1"/>
    </source>
</evidence>
<organism evidence="1 2">
    <name type="scientific">Dryococelus australis</name>
    <dbReference type="NCBI Taxonomy" id="614101"/>
    <lineage>
        <taxon>Eukaryota</taxon>
        <taxon>Metazoa</taxon>
        <taxon>Ecdysozoa</taxon>
        <taxon>Arthropoda</taxon>
        <taxon>Hexapoda</taxon>
        <taxon>Insecta</taxon>
        <taxon>Pterygota</taxon>
        <taxon>Neoptera</taxon>
        <taxon>Polyneoptera</taxon>
        <taxon>Phasmatodea</taxon>
        <taxon>Verophasmatodea</taxon>
        <taxon>Anareolatae</taxon>
        <taxon>Phasmatidae</taxon>
        <taxon>Eurycanthinae</taxon>
        <taxon>Dryococelus</taxon>
    </lineage>
</organism>
<gene>
    <name evidence="1" type="ORF">PR048_012676</name>
</gene>
<evidence type="ECO:0000313" key="2">
    <source>
        <dbReference type="Proteomes" id="UP001159363"/>
    </source>
</evidence>
<dbReference type="EMBL" id="JARBHB010000004">
    <property type="protein sequence ID" value="KAJ8886465.1"/>
    <property type="molecule type" value="Genomic_DNA"/>
</dbReference>
<comment type="caution">
    <text evidence="1">The sequence shown here is derived from an EMBL/GenBank/DDBJ whole genome shotgun (WGS) entry which is preliminary data.</text>
</comment>
<name>A0ABQ9HQN8_9NEOP</name>
<keyword evidence="2" id="KW-1185">Reference proteome</keyword>